<dbReference type="InterPro" id="IPR000515">
    <property type="entry name" value="MetI-like"/>
</dbReference>
<evidence type="ECO:0000256" key="7">
    <source>
        <dbReference type="RuleBase" id="RU363032"/>
    </source>
</evidence>
<accession>A0A4Q9DT45</accession>
<dbReference type="InterPro" id="IPR051393">
    <property type="entry name" value="ABC_transporter_permease"/>
</dbReference>
<comment type="subcellular location">
    <subcellularLocation>
        <location evidence="1 7">Cell membrane</location>
        <topology evidence="1 7">Multi-pass membrane protein</topology>
    </subcellularLocation>
</comment>
<keyword evidence="3" id="KW-1003">Cell membrane</keyword>
<gene>
    <name evidence="9" type="ORF">EYB31_10950</name>
</gene>
<feature type="domain" description="ABC transmembrane type-1" evidence="8">
    <location>
        <begin position="132"/>
        <end position="347"/>
    </location>
</feature>
<evidence type="ECO:0000256" key="2">
    <source>
        <dbReference type="ARBA" id="ARBA00022448"/>
    </source>
</evidence>
<keyword evidence="6 7" id="KW-0472">Membrane</keyword>
<feature type="transmembrane region" description="Helical" evidence="7">
    <location>
        <begin position="75"/>
        <end position="99"/>
    </location>
</feature>
<keyword evidence="5 7" id="KW-1133">Transmembrane helix</keyword>
<feature type="transmembrane region" description="Helical" evidence="7">
    <location>
        <begin position="221"/>
        <end position="248"/>
    </location>
</feature>
<evidence type="ECO:0000313" key="10">
    <source>
        <dbReference type="Proteomes" id="UP000293142"/>
    </source>
</evidence>
<dbReference type="OrthoDB" id="145927at2"/>
<keyword evidence="2 7" id="KW-0813">Transport</keyword>
<evidence type="ECO:0000256" key="4">
    <source>
        <dbReference type="ARBA" id="ARBA00022692"/>
    </source>
</evidence>
<proteinExistence type="inferred from homology"/>
<comment type="similarity">
    <text evidence="7">Belongs to the binding-protein-dependent transport system permease family.</text>
</comment>
<dbReference type="Pfam" id="PF00528">
    <property type="entry name" value="BPD_transp_1"/>
    <property type="match status" value="1"/>
</dbReference>
<dbReference type="AlphaFoldDB" id="A0A4Q9DT45"/>
<dbReference type="SUPFAM" id="SSF161098">
    <property type="entry name" value="MetI-like"/>
    <property type="match status" value="1"/>
</dbReference>
<name>A0A4Q9DT45_9BACL</name>
<dbReference type="CDD" id="cd06261">
    <property type="entry name" value="TM_PBP2"/>
    <property type="match status" value="1"/>
</dbReference>
<dbReference type="Gene3D" id="1.10.3720.10">
    <property type="entry name" value="MetI-like"/>
    <property type="match status" value="1"/>
</dbReference>
<dbReference type="PANTHER" id="PTHR30193:SF37">
    <property type="entry name" value="INNER MEMBRANE ABC TRANSPORTER PERMEASE PROTEIN YCJO"/>
    <property type="match status" value="1"/>
</dbReference>
<feature type="transmembrane region" description="Helical" evidence="7">
    <location>
        <begin position="135"/>
        <end position="159"/>
    </location>
</feature>
<evidence type="ECO:0000256" key="6">
    <source>
        <dbReference type="ARBA" id="ARBA00023136"/>
    </source>
</evidence>
<keyword evidence="4 7" id="KW-0812">Transmembrane</keyword>
<feature type="transmembrane region" description="Helical" evidence="7">
    <location>
        <begin position="171"/>
        <end position="191"/>
    </location>
</feature>
<organism evidence="9 10">
    <name type="scientific">Paenibacillus thalictri</name>
    <dbReference type="NCBI Taxonomy" id="2527873"/>
    <lineage>
        <taxon>Bacteria</taxon>
        <taxon>Bacillati</taxon>
        <taxon>Bacillota</taxon>
        <taxon>Bacilli</taxon>
        <taxon>Bacillales</taxon>
        <taxon>Paenibacillaceae</taxon>
        <taxon>Paenibacillus</taxon>
    </lineage>
</organism>
<evidence type="ECO:0000256" key="1">
    <source>
        <dbReference type="ARBA" id="ARBA00004651"/>
    </source>
</evidence>
<protein>
    <submittedName>
        <fullName evidence="9">Sugar ABC transporter permease</fullName>
    </submittedName>
</protein>
<keyword evidence="10" id="KW-1185">Reference proteome</keyword>
<evidence type="ECO:0000256" key="5">
    <source>
        <dbReference type="ARBA" id="ARBA00022989"/>
    </source>
</evidence>
<dbReference type="EMBL" id="SIRE01000007">
    <property type="protein sequence ID" value="TBL79426.1"/>
    <property type="molecule type" value="Genomic_DNA"/>
</dbReference>
<evidence type="ECO:0000259" key="8">
    <source>
        <dbReference type="PROSITE" id="PS50928"/>
    </source>
</evidence>
<dbReference type="PANTHER" id="PTHR30193">
    <property type="entry name" value="ABC TRANSPORTER PERMEASE PROTEIN"/>
    <property type="match status" value="1"/>
</dbReference>
<dbReference type="PROSITE" id="PS50928">
    <property type="entry name" value="ABC_TM1"/>
    <property type="match status" value="1"/>
</dbReference>
<reference evidence="9 10" key="1">
    <citation type="submission" date="2019-02" db="EMBL/GenBank/DDBJ databases">
        <title>Paenibacillus sp. nov., isolated from surface-sterilized tissue of Thalictrum simplex L.</title>
        <authorList>
            <person name="Tuo L."/>
        </authorList>
    </citation>
    <scope>NUCLEOTIDE SEQUENCE [LARGE SCALE GENOMIC DNA]</scope>
    <source>
        <strain evidence="9 10">N2SHLJ1</strain>
    </source>
</reference>
<evidence type="ECO:0000256" key="3">
    <source>
        <dbReference type="ARBA" id="ARBA00022475"/>
    </source>
</evidence>
<dbReference type="Proteomes" id="UP000293142">
    <property type="component" value="Unassembled WGS sequence"/>
</dbReference>
<comment type="caution">
    <text evidence="9">The sequence shown here is derived from an EMBL/GenBank/DDBJ whole genome shotgun (WGS) entry which is preliminary data.</text>
</comment>
<sequence>MTRRFSAGCFTARSAVRRANTGRRFEAGPGVVPALEARIHSEGSKAAMNQEIRLPADAEPGVTRIRRKWKRHVKAYLFLVPILLSMGLFKYVPFFTALLKSFYEWNGANINKFIGLGNFAKLFSDPTFYASFKNIGLFTGSFVLIQLIFPLLAAVAVYHMSHKKTQNIYKALFLVPMVVPHIIIYLMWRWIYRGEGLLNNLLTAVGLESWTGSWLGDSGTALWSIVFVGFPWVSGIYFLIYLAGLGGIGQEMFEVGRLEGMNVWQRLRYIELPMLKGQIRIVVILAFINQFQSFENVLVLTNGGPGFSTLTPALYLYKKGFEYNELGYASAIGVVVFIVLVAFTAVMNKLIASADKID</sequence>
<dbReference type="GO" id="GO:0005886">
    <property type="term" value="C:plasma membrane"/>
    <property type="evidence" value="ECO:0007669"/>
    <property type="project" value="UniProtKB-SubCell"/>
</dbReference>
<dbReference type="GO" id="GO:0055085">
    <property type="term" value="P:transmembrane transport"/>
    <property type="evidence" value="ECO:0007669"/>
    <property type="project" value="InterPro"/>
</dbReference>
<dbReference type="InterPro" id="IPR035906">
    <property type="entry name" value="MetI-like_sf"/>
</dbReference>
<evidence type="ECO:0000313" key="9">
    <source>
        <dbReference type="EMBL" id="TBL79426.1"/>
    </source>
</evidence>
<feature type="transmembrane region" description="Helical" evidence="7">
    <location>
        <begin position="326"/>
        <end position="346"/>
    </location>
</feature>